<accession>A0A9X2AUK6</accession>
<feature type="non-terminal residue" evidence="1">
    <location>
        <position position="1"/>
    </location>
</feature>
<keyword evidence="2" id="KW-1185">Reference proteome</keyword>
<dbReference type="SUPFAM" id="SSF49452">
    <property type="entry name" value="Starch-binding domain-like"/>
    <property type="match status" value="1"/>
</dbReference>
<keyword evidence="1" id="KW-0378">Hydrolase</keyword>
<name>A0A9X2AUK6_9GAMM</name>
<feature type="non-terminal residue" evidence="1">
    <location>
        <position position="109"/>
    </location>
</feature>
<proteinExistence type="predicted"/>
<evidence type="ECO:0000313" key="1">
    <source>
        <dbReference type="EMBL" id="MCJ0976070.1"/>
    </source>
</evidence>
<dbReference type="Gene3D" id="2.60.40.1120">
    <property type="entry name" value="Carboxypeptidase-like, regulatory domain"/>
    <property type="match status" value="1"/>
</dbReference>
<organism evidence="1 2">
    <name type="scientific">Stutzerimonas marianensis</name>
    <dbReference type="NCBI Taxonomy" id="2929513"/>
    <lineage>
        <taxon>Bacteria</taxon>
        <taxon>Pseudomonadati</taxon>
        <taxon>Pseudomonadota</taxon>
        <taxon>Gammaproteobacteria</taxon>
        <taxon>Pseudomonadales</taxon>
        <taxon>Pseudomonadaceae</taxon>
        <taxon>Stutzerimonas</taxon>
    </lineage>
</organism>
<dbReference type="GO" id="GO:0004180">
    <property type="term" value="F:carboxypeptidase activity"/>
    <property type="evidence" value="ECO:0007669"/>
    <property type="project" value="UniProtKB-KW"/>
</dbReference>
<dbReference type="Pfam" id="PF13620">
    <property type="entry name" value="CarboxypepD_reg"/>
    <property type="match status" value="1"/>
</dbReference>
<dbReference type="GO" id="GO:0030246">
    <property type="term" value="F:carbohydrate binding"/>
    <property type="evidence" value="ECO:0007669"/>
    <property type="project" value="InterPro"/>
</dbReference>
<reference evidence="1" key="1">
    <citation type="submission" date="2022-03" db="EMBL/GenBank/DDBJ databases">
        <title>Pseudomonas marianensis sp. nov., a marine bacterium isolated from deep-sea sediments of the Mariana Trench.</title>
        <authorList>
            <person name="Wei Y."/>
        </authorList>
    </citation>
    <scope>NUCLEOTIDE SEQUENCE</scope>
    <source>
        <strain evidence="1">PS1</strain>
    </source>
</reference>
<sequence>VTDGGVADGRIELTPEVIVTPSPVASPTPPPQVGRILGQVTDSETSAGINGANVSLDTGEQTVTSTVGGQDGVYSFDNVAVGDRTITAAATGYITNTKTVTVTDGGVAD</sequence>
<gene>
    <name evidence="1" type="ORF">MST27_22320</name>
</gene>
<protein>
    <submittedName>
        <fullName evidence="1">Carboxypeptidase-like regulatory domain-containing protein</fullName>
    </submittedName>
</protein>
<dbReference type="AlphaFoldDB" id="A0A9X2AUK6"/>
<dbReference type="RefSeq" id="WP_243608025.1">
    <property type="nucleotide sequence ID" value="NZ_JALGRD010000081.1"/>
</dbReference>
<keyword evidence="1" id="KW-0645">Protease</keyword>
<dbReference type="Proteomes" id="UP001139682">
    <property type="component" value="Unassembled WGS sequence"/>
</dbReference>
<evidence type="ECO:0000313" key="2">
    <source>
        <dbReference type="Proteomes" id="UP001139682"/>
    </source>
</evidence>
<dbReference type="InterPro" id="IPR013784">
    <property type="entry name" value="Carb-bd-like_fold"/>
</dbReference>
<keyword evidence="1" id="KW-0121">Carboxypeptidase</keyword>
<comment type="caution">
    <text evidence="1">The sequence shown here is derived from an EMBL/GenBank/DDBJ whole genome shotgun (WGS) entry which is preliminary data.</text>
</comment>
<dbReference type="EMBL" id="JALGRD010000081">
    <property type="protein sequence ID" value="MCJ0976070.1"/>
    <property type="molecule type" value="Genomic_DNA"/>
</dbReference>